<dbReference type="PROSITE" id="PS51746">
    <property type="entry name" value="PPM_2"/>
    <property type="match status" value="1"/>
</dbReference>
<dbReference type="PANTHER" id="PTHR47992">
    <property type="entry name" value="PROTEIN PHOSPHATASE"/>
    <property type="match status" value="1"/>
</dbReference>
<dbReference type="InterPro" id="IPR036457">
    <property type="entry name" value="PPM-type-like_dom_sf"/>
</dbReference>
<dbReference type="Proteomes" id="UP000826651">
    <property type="component" value="Unassembled WGS sequence"/>
</dbReference>
<dbReference type="EMBL" id="JAGSHT010000003">
    <property type="protein sequence ID" value="MBZ2195228.1"/>
    <property type="molecule type" value="Genomic_DNA"/>
</dbReference>
<feature type="region of interest" description="Disordered" evidence="1">
    <location>
        <begin position="257"/>
        <end position="289"/>
    </location>
</feature>
<protein>
    <submittedName>
        <fullName evidence="3">Serine/threonine-protein phosphatase</fullName>
    </submittedName>
</protein>
<dbReference type="Gene3D" id="3.60.40.10">
    <property type="entry name" value="PPM-type phosphatase domain"/>
    <property type="match status" value="1"/>
</dbReference>
<feature type="domain" description="PPM-type phosphatase" evidence="2">
    <location>
        <begin position="6"/>
        <end position="248"/>
    </location>
</feature>
<dbReference type="Pfam" id="PF13672">
    <property type="entry name" value="PP2C_2"/>
    <property type="match status" value="1"/>
</dbReference>
<dbReference type="InterPro" id="IPR015655">
    <property type="entry name" value="PP2C"/>
</dbReference>
<reference evidence="3 4" key="1">
    <citation type="submission" date="2021-04" db="EMBL/GenBank/DDBJ databases">
        <title>Ruania sp. nov., isolated from sandy soil of mangrove forest.</title>
        <authorList>
            <person name="Ge X."/>
            <person name="Huang R."/>
            <person name="Liu W."/>
        </authorList>
    </citation>
    <scope>NUCLEOTIDE SEQUENCE [LARGE SCALE GENOMIC DNA]</scope>
    <source>
        <strain evidence="3 4">N2-46</strain>
    </source>
</reference>
<gene>
    <name evidence="3" type="ORF">KCQ71_03590</name>
</gene>
<evidence type="ECO:0000313" key="3">
    <source>
        <dbReference type="EMBL" id="MBZ2195228.1"/>
    </source>
</evidence>
<organism evidence="3 4">
    <name type="scientific">Occultella gossypii</name>
    <dbReference type="NCBI Taxonomy" id="2800820"/>
    <lineage>
        <taxon>Bacteria</taxon>
        <taxon>Bacillati</taxon>
        <taxon>Actinomycetota</taxon>
        <taxon>Actinomycetes</taxon>
        <taxon>Micrococcales</taxon>
        <taxon>Ruaniaceae</taxon>
        <taxon>Occultella</taxon>
    </lineage>
</organism>
<proteinExistence type="predicted"/>
<dbReference type="CDD" id="cd00143">
    <property type="entry name" value="PP2Cc"/>
    <property type="match status" value="1"/>
</dbReference>
<comment type="caution">
    <text evidence="3">The sequence shown here is derived from an EMBL/GenBank/DDBJ whole genome shotgun (WGS) entry which is preliminary data.</text>
</comment>
<name>A0ABS7S4G7_9MICO</name>
<accession>A0ABS7S4G7</accession>
<dbReference type="InterPro" id="IPR001932">
    <property type="entry name" value="PPM-type_phosphatase-like_dom"/>
</dbReference>
<sequence>MRVQAVWGVATDAGGRRKANEDSVLATPSVFLVADGMGGHVHGAMASGAVVAEFSRYADSVRPDVEVQPTDIQAVVRAAQQRIRASLADVQDSVGDHPVTAGSTAAGVILTRHEDSPYWLVFNVGDSRVYRFAEGALTRISVDHSVVQELVDSGAITDEQARSHPQRNVITRAVGSGADVEPDFWMLYAGATERLLLCSDGLINELTEDRIAGVLGAGLGPQDAASALLGEAIADGARDNVSVIVIDLLPDHEALATTAPREGVGEPGGAEDTVPREQGAAADRNWWWA</sequence>
<evidence type="ECO:0000256" key="1">
    <source>
        <dbReference type="SAM" id="MobiDB-lite"/>
    </source>
</evidence>
<keyword evidence="4" id="KW-1185">Reference proteome</keyword>
<evidence type="ECO:0000313" key="4">
    <source>
        <dbReference type="Proteomes" id="UP000826651"/>
    </source>
</evidence>
<evidence type="ECO:0000259" key="2">
    <source>
        <dbReference type="PROSITE" id="PS51746"/>
    </source>
</evidence>
<dbReference type="SMART" id="SM00332">
    <property type="entry name" value="PP2Cc"/>
    <property type="match status" value="1"/>
</dbReference>
<dbReference type="SMART" id="SM00331">
    <property type="entry name" value="PP2C_SIG"/>
    <property type="match status" value="1"/>
</dbReference>
<dbReference type="SUPFAM" id="SSF81606">
    <property type="entry name" value="PP2C-like"/>
    <property type="match status" value="1"/>
</dbReference>